<reference evidence="2 3" key="1">
    <citation type="submission" date="2021-06" db="EMBL/GenBank/DDBJ databases">
        <authorList>
            <person name="Kallberg Y."/>
            <person name="Tangrot J."/>
            <person name="Rosling A."/>
        </authorList>
    </citation>
    <scope>NUCLEOTIDE SEQUENCE [LARGE SCALE GENOMIC DNA]</scope>
    <source>
        <strain evidence="2 3">120-4 pot B 10/14</strain>
    </source>
</reference>
<organism evidence="2 3">
    <name type="scientific">Gigaspora margarita</name>
    <dbReference type="NCBI Taxonomy" id="4874"/>
    <lineage>
        <taxon>Eukaryota</taxon>
        <taxon>Fungi</taxon>
        <taxon>Fungi incertae sedis</taxon>
        <taxon>Mucoromycota</taxon>
        <taxon>Glomeromycotina</taxon>
        <taxon>Glomeromycetes</taxon>
        <taxon>Diversisporales</taxon>
        <taxon>Gigasporaceae</taxon>
        <taxon>Gigaspora</taxon>
    </lineage>
</organism>
<feature type="compositionally biased region" description="Acidic residues" evidence="1">
    <location>
        <begin position="59"/>
        <end position="80"/>
    </location>
</feature>
<gene>
    <name evidence="2" type="ORF">GMARGA_LOCUS16055</name>
</gene>
<accession>A0ABN7VBS3</accession>
<keyword evidence="3" id="KW-1185">Reference proteome</keyword>
<protein>
    <submittedName>
        <fullName evidence="2">11687_t:CDS:1</fullName>
    </submittedName>
</protein>
<evidence type="ECO:0000313" key="3">
    <source>
        <dbReference type="Proteomes" id="UP000789901"/>
    </source>
</evidence>
<sequence>MKYNGLKYFNTKLIGAYSSIRVLPNYSLVNISREEHSDILIKIEVDSNELLGQAVDTKDQEDDDNEYEELEETNIESQEL</sequence>
<dbReference type="EMBL" id="CAJVQB010011445">
    <property type="protein sequence ID" value="CAG8747784.1"/>
    <property type="molecule type" value="Genomic_DNA"/>
</dbReference>
<evidence type="ECO:0000256" key="1">
    <source>
        <dbReference type="SAM" id="MobiDB-lite"/>
    </source>
</evidence>
<evidence type="ECO:0000313" key="2">
    <source>
        <dbReference type="EMBL" id="CAG8747784.1"/>
    </source>
</evidence>
<dbReference type="Proteomes" id="UP000789901">
    <property type="component" value="Unassembled WGS sequence"/>
</dbReference>
<comment type="caution">
    <text evidence="2">The sequence shown here is derived from an EMBL/GenBank/DDBJ whole genome shotgun (WGS) entry which is preliminary data.</text>
</comment>
<name>A0ABN7VBS3_GIGMA</name>
<feature type="region of interest" description="Disordered" evidence="1">
    <location>
        <begin position="52"/>
        <end position="80"/>
    </location>
</feature>
<proteinExistence type="predicted"/>